<comment type="caution">
    <text evidence="19">The sequence shown here is derived from an EMBL/GenBank/DDBJ whole genome shotgun (WGS) entry which is preliminary data.</text>
</comment>
<accession>A0ABS1S0W7</accession>
<comment type="similarity">
    <text evidence="2 14 15">Belongs to the TonB-dependent receptor family.</text>
</comment>
<dbReference type="InterPro" id="IPR010105">
    <property type="entry name" value="TonB_sidphr_rcpt"/>
</dbReference>
<feature type="domain" description="TonB-dependent receptor-like beta-barrel" evidence="17">
    <location>
        <begin position="245"/>
        <end position="689"/>
    </location>
</feature>
<evidence type="ECO:0000256" key="1">
    <source>
        <dbReference type="ARBA" id="ARBA00004571"/>
    </source>
</evidence>
<evidence type="ECO:0000256" key="15">
    <source>
        <dbReference type="RuleBase" id="RU003357"/>
    </source>
</evidence>
<dbReference type="PANTHER" id="PTHR32552">
    <property type="entry name" value="FERRICHROME IRON RECEPTOR-RELATED"/>
    <property type="match status" value="1"/>
</dbReference>
<evidence type="ECO:0000256" key="9">
    <source>
        <dbReference type="ARBA" id="ARBA00023065"/>
    </source>
</evidence>
<evidence type="ECO:0000259" key="18">
    <source>
        <dbReference type="Pfam" id="PF07715"/>
    </source>
</evidence>
<evidence type="ECO:0000256" key="12">
    <source>
        <dbReference type="ARBA" id="ARBA00023170"/>
    </source>
</evidence>
<gene>
    <name evidence="19" type="ORF">JL111_00655</name>
</gene>
<keyword evidence="11 14" id="KW-0472">Membrane</keyword>
<evidence type="ECO:0000256" key="7">
    <source>
        <dbReference type="ARBA" id="ARBA00022729"/>
    </source>
</evidence>
<protein>
    <submittedName>
        <fullName evidence="19">TonB-dependent siderophore receptor</fullName>
    </submittedName>
</protein>
<keyword evidence="8" id="KW-0408">Iron</keyword>
<dbReference type="NCBIfam" id="TIGR01783">
    <property type="entry name" value="TonB-siderophor"/>
    <property type="match status" value="1"/>
</dbReference>
<evidence type="ECO:0000256" key="16">
    <source>
        <dbReference type="SAM" id="SignalP"/>
    </source>
</evidence>
<proteinExistence type="inferred from homology"/>
<dbReference type="PROSITE" id="PS52016">
    <property type="entry name" value="TONB_DEPENDENT_REC_3"/>
    <property type="match status" value="1"/>
</dbReference>
<evidence type="ECO:0000256" key="8">
    <source>
        <dbReference type="ARBA" id="ARBA00023004"/>
    </source>
</evidence>
<dbReference type="Gene3D" id="2.170.130.10">
    <property type="entry name" value="TonB-dependent receptor, plug domain"/>
    <property type="match status" value="1"/>
</dbReference>
<evidence type="ECO:0000259" key="17">
    <source>
        <dbReference type="Pfam" id="PF00593"/>
    </source>
</evidence>
<sequence length="718" mass="77670">MAINKTAGTARHRYLTALLLGCTALAPASLLAQEASQDVTVLAPITLEGAGDNDADSVVAYSTTAGSKLVTPILDTPASVSVVTSREIEQRGARTAEEVLRYTTGVATDFYGGDDRFDYYKLRGFDASVYRDGLPLQKAFGGIREDAFAYERVEIVKGGNSSVNGPSEPGGIVNYVTKLPRGERFGQAYVTGGSHGHAEAGLDFGNTLTADGTLSYRLTARVQDSEKELDYSRDDATLVMGGLSWRPSDQTTLSVVVDHLERKGSTGSGWPLGTDFGRDVFFGEPDFDSVTNERNAVTAILDHDFGGGLKVNAKARYQDEDRGFGYAYVAGLAGPTVARRELFASEGSGEEIDADANLQYDTQLGWAGSRTVVGLSYQRTKSDNVTRYANNVAYDFDGDGVGETVLYPYPADLNYDWENPRYIGDIDLSLIPVITDQATSSTVKSLYLQEELTFSDRFIANVGLRHDWIDGQQTNRLAGSDTRGDFSKTTTSLGLTWKITQDLSAYASYAESVLPAALTVEPEEGEQFEVGMKYRPAGMNALFTAAVYDLRKTNITRTDSSTSPPIPRTIGEIRARGLELEARAELTDELEVIAAYSYTDTEIMDRLSPNQGNSLGNVPKHLASVWLDYTLAGEGARGDMTFGIGARYKGTAFGGDDNLVKSEAAVLVDAAYSYDVTSDTTLAVNVTNLLDEKHREAAGGSITYNPGREVAVTLRRTW</sequence>
<dbReference type="InterPro" id="IPR000531">
    <property type="entry name" value="Beta-barrel_TonB"/>
</dbReference>
<evidence type="ECO:0000256" key="14">
    <source>
        <dbReference type="PROSITE-ProRule" id="PRU01360"/>
    </source>
</evidence>
<keyword evidence="10 15" id="KW-0798">TonB box</keyword>
<keyword evidence="20" id="KW-1185">Reference proteome</keyword>
<reference evidence="19 20" key="1">
    <citation type="submission" date="2021-01" db="EMBL/GenBank/DDBJ databases">
        <title>011410 draft genome.</title>
        <authorList>
            <person name="Lang L."/>
        </authorList>
    </citation>
    <scope>NUCLEOTIDE SEQUENCE [LARGE SCALE GENOMIC DNA]</scope>
    <source>
        <strain evidence="19 20">KCTC 42845</strain>
    </source>
</reference>
<dbReference type="RefSeq" id="WP_191308091.1">
    <property type="nucleotide sequence ID" value="NZ_BNCL01000002.1"/>
</dbReference>
<evidence type="ECO:0000256" key="3">
    <source>
        <dbReference type="ARBA" id="ARBA00022448"/>
    </source>
</evidence>
<name>A0ABS1S0W7_9RHOB</name>
<evidence type="ECO:0000256" key="4">
    <source>
        <dbReference type="ARBA" id="ARBA00022452"/>
    </source>
</evidence>
<keyword evidence="6 14" id="KW-0812">Transmembrane</keyword>
<evidence type="ECO:0000256" key="11">
    <source>
        <dbReference type="ARBA" id="ARBA00023136"/>
    </source>
</evidence>
<keyword evidence="13 14" id="KW-0998">Cell outer membrane</keyword>
<keyword evidence="9" id="KW-0406">Ion transport</keyword>
<dbReference type="Gene3D" id="2.40.170.20">
    <property type="entry name" value="TonB-dependent receptor, beta-barrel domain"/>
    <property type="match status" value="1"/>
</dbReference>
<organism evidence="19 20">
    <name type="scientific">Paracoccus aerius</name>
    <dbReference type="NCBI Taxonomy" id="1915382"/>
    <lineage>
        <taxon>Bacteria</taxon>
        <taxon>Pseudomonadati</taxon>
        <taxon>Pseudomonadota</taxon>
        <taxon>Alphaproteobacteria</taxon>
        <taxon>Rhodobacterales</taxon>
        <taxon>Paracoccaceae</taxon>
        <taxon>Paracoccus</taxon>
    </lineage>
</organism>
<feature type="domain" description="TonB-dependent receptor plug" evidence="18">
    <location>
        <begin position="73"/>
        <end position="172"/>
    </location>
</feature>
<evidence type="ECO:0000256" key="10">
    <source>
        <dbReference type="ARBA" id="ARBA00023077"/>
    </source>
</evidence>
<dbReference type="CDD" id="cd01347">
    <property type="entry name" value="ligand_gated_channel"/>
    <property type="match status" value="1"/>
</dbReference>
<keyword evidence="4 14" id="KW-1134">Transmembrane beta strand</keyword>
<dbReference type="PANTHER" id="PTHR32552:SF68">
    <property type="entry name" value="FERRICHROME OUTER MEMBRANE TRANSPORTER_PHAGE RECEPTOR"/>
    <property type="match status" value="1"/>
</dbReference>
<dbReference type="Pfam" id="PF00593">
    <property type="entry name" value="TonB_dep_Rec_b-barrel"/>
    <property type="match status" value="1"/>
</dbReference>
<evidence type="ECO:0000313" key="20">
    <source>
        <dbReference type="Proteomes" id="UP000644749"/>
    </source>
</evidence>
<evidence type="ECO:0000313" key="19">
    <source>
        <dbReference type="EMBL" id="MBL3671980.1"/>
    </source>
</evidence>
<evidence type="ECO:0000256" key="2">
    <source>
        <dbReference type="ARBA" id="ARBA00009810"/>
    </source>
</evidence>
<dbReference type="EMBL" id="JAESHT010000001">
    <property type="protein sequence ID" value="MBL3671980.1"/>
    <property type="molecule type" value="Genomic_DNA"/>
</dbReference>
<evidence type="ECO:0000256" key="13">
    <source>
        <dbReference type="ARBA" id="ARBA00023237"/>
    </source>
</evidence>
<feature type="signal peptide" evidence="16">
    <location>
        <begin position="1"/>
        <end position="32"/>
    </location>
</feature>
<dbReference type="Proteomes" id="UP000644749">
    <property type="component" value="Unassembled WGS sequence"/>
</dbReference>
<keyword evidence="12 19" id="KW-0675">Receptor</keyword>
<dbReference type="InterPro" id="IPR012910">
    <property type="entry name" value="Plug_dom"/>
</dbReference>
<comment type="subcellular location">
    <subcellularLocation>
        <location evidence="1 14">Cell outer membrane</location>
        <topology evidence="1 14">Multi-pass membrane protein</topology>
    </subcellularLocation>
</comment>
<dbReference type="InterPro" id="IPR037066">
    <property type="entry name" value="Plug_dom_sf"/>
</dbReference>
<dbReference type="InterPro" id="IPR039426">
    <property type="entry name" value="TonB-dep_rcpt-like"/>
</dbReference>
<dbReference type="Pfam" id="PF07715">
    <property type="entry name" value="Plug"/>
    <property type="match status" value="1"/>
</dbReference>
<keyword evidence="7 16" id="KW-0732">Signal</keyword>
<feature type="chain" id="PRO_5045285184" evidence="16">
    <location>
        <begin position="33"/>
        <end position="718"/>
    </location>
</feature>
<evidence type="ECO:0000256" key="5">
    <source>
        <dbReference type="ARBA" id="ARBA00022496"/>
    </source>
</evidence>
<evidence type="ECO:0000256" key="6">
    <source>
        <dbReference type="ARBA" id="ARBA00022692"/>
    </source>
</evidence>
<dbReference type="SUPFAM" id="SSF56935">
    <property type="entry name" value="Porins"/>
    <property type="match status" value="1"/>
</dbReference>
<keyword evidence="3 14" id="KW-0813">Transport</keyword>
<dbReference type="InterPro" id="IPR036942">
    <property type="entry name" value="Beta-barrel_TonB_sf"/>
</dbReference>
<keyword evidence="5" id="KW-0410">Iron transport</keyword>